<sequence>MGKTDKNKAILQFDQRKSQNSAGDRAVAGVVLVNLLCPNREKDTIMVVQAEDGSEITDPKHIANRFCMYYEALYTSKIAPNQEEALDYLLHIELPGLTAADIESFMAPLSLGEMSRAQEGMAEGTPPGPVGLTVRFYKGFKDILFPHLRAVYAEMAEAGVMPPSMREAMLIALLKPGKLPTQCSPYSPFD</sequence>
<dbReference type="AlphaFoldDB" id="A0AAV7Q5V5"/>
<gene>
    <name evidence="1" type="ORF">NDU88_001035</name>
</gene>
<accession>A0AAV7Q5V5</accession>
<dbReference type="PANTHER" id="PTHR19446">
    <property type="entry name" value="REVERSE TRANSCRIPTASES"/>
    <property type="match status" value="1"/>
</dbReference>
<reference evidence="1" key="1">
    <citation type="journal article" date="2022" name="bioRxiv">
        <title>Sequencing and chromosome-scale assembly of the giantPleurodeles waltlgenome.</title>
        <authorList>
            <person name="Brown T."/>
            <person name="Elewa A."/>
            <person name="Iarovenko S."/>
            <person name="Subramanian E."/>
            <person name="Araus A.J."/>
            <person name="Petzold A."/>
            <person name="Susuki M."/>
            <person name="Suzuki K.-i.T."/>
            <person name="Hayashi T."/>
            <person name="Toyoda A."/>
            <person name="Oliveira C."/>
            <person name="Osipova E."/>
            <person name="Leigh N.D."/>
            <person name="Simon A."/>
            <person name="Yun M.H."/>
        </authorList>
    </citation>
    <scope>NUCLEOTIDE SEQUENCE</scope>
    <source>
        <strain evidence="1">20211129_DDA</strain>
        <tissue evidence="1">Liver</tissue>
    </source>
</reference>
<evidence type="ECO:0000313" key="1">
    <source>
        <dbReference type="EMBL" id="KAJ1134584.1"/>
    </source>
</evidence>
<keyword evidence="2" id="KW-1185">Reference proteome</keyword>
<evidence type="ECO:0000313" key="2">
    <source>
        <dbReference type="Proteomes" id="UP001066276"/>
    </source>
</evidence>
<name>A0AAV7Q5V5_PLEWA</name>
<dbReference type="EMBL" id="JANPWB010000010">
    <property type="protein sequence ID" value="KAJ1134584.1"/>
    <property type="molecule type" value="Genomic_DNA"/>
</dbReference>
<proteinExistence type="predicted"/>
<dbReference type="Proteomes" id="UP001066276">
    <property type="component" value="Chromosome 6"/>
</dbReference>
<protein>
    <submittedName>
        <fullName evidence="1">Uncharacterized protein</fullName>
    </submittedName>
</protein>
<comment type="caution">
    <text evidence="1">The sequence shown here is derived from an EMBL/GenBank/DDBJ whole genome shotgun (WGS) entry which is preliminary data.</text>
</comment>
<organism evidence="1 2">
    <name type="scientific">Pleurodeles waltl</name>
    <name type="common">Iberian ribbed newt</name>
    <dbReference type="NCBI Taxonomy" id="8319"/>
    <lineage>
        <taxon>Eukaryota</taxon>
        <taxon>Metazoa</taxon>
        <taxon>Chordata</taxon>
        <taxon>Craniata</taxon>
        <taxon>Vertebrata</taxon>
        <taxon>Euteleostomi</taxon>
        <taxon>Amphibia</taxon>
        <taxon>Batrachia</taxon>
        <taxon>Caudata</taxon>
        <taxon>Salamandroidea</taxon>
        <taxon>Salamandridae</taxon>
        <taxon>Pleurodelinae</taxon>
        <taxon>Pleurodeles</taxon>
    </lineage>
</organism>